<dbReference type="PANTHER" id="PTHR10907:SF47">
    <property type="entry name" value="REGUCALCIN"/>
    <property type="match status" value="1"/>
</dbReference>
<accession>A0A6J4RVR7</accession>
<dbReference type="GO" id="GO:0004341">
    <property type="term" value="F:gluconolactonase activity"/>
    <property type="evidence" value="ECO:0007669"/>
    <property type="project" value="TreeGrafter"/>
</dbReference>
<evidence type="ECO:0000256" key="2">
    <source>
        <dbReference type="PIRSR" id="PIRSR605511-1"/>
    </source>
</evidence>
<feature type="binding site" evidence="3">
    <location>
        <position position="170"/>
    </location>
    <ligand>
        <name>a divalent metal cation</name>
        <dbReference type="ChEBI" id="CHEBI:60240"/>
    </ligand>
</feature>
<dbReference type="AlphaFoldDB" id="A0A6J4RVR7"/>
<evidence type="ECO:0000256" key="1">
    <source>
        <dbReference type="ARBA" id="ARBA00008853"/>
    </source>
</evidence>
<dbReference type="GO" id="GO:0019853">
    <property type="term" value="P:L-ascorbic acid biosynthetic process"/>
    <property type="evidence" value="ECO:0007669"/>
    <property type="project" value="TreeGrafter"/>
</dbReference>
<dbReference type="SUPFAM" id="SSF63829">
    <property type="entry name" value="Calcium-dependent phosphotriesterase"/>
    <property type="match status" value="1"/>
</dbReference>
<keyword evidence="3" id="KW-0479">Metal-binding</keyword>
<dbReference type="Gene3D" id="2.120.10.30">
    <property type="entry name" value="TolB, C-terminal domain"/>
    <property type="match status" value="1"/>
</dbReference>
<comment type="cofactor">
    <cofactor evidence="3">
        <name>Zn(2+)</name>
        <dbReference type="ChEBI" id="CHEBI:29105"/>
    </cofactor>
    <text evidence="3">Binds 1 divalent metal cation per subunit.</text>
</comment>
<organism evidence="5">
    <name type="scientific">uncultured Solirubrobacteraceae bacterium</name>
    <dbReference type="NCBI Taxonomy" id="1162706"/>
    <lineage>
        <taxon>Bacteria</taxon>
        <taxon>Bacillati</taxon>
        <taxon>Actinomycetota</taxon>
        <taxon>Thermoleophilia</taxon>
        <taxon>Solirubrobacterales</taxon>
        <taxon>Solirubrobacteraceae</taxon>
        <taxon>environmental samples</taxon>
    </lineage>
</organism>
<feature type="binding site" evidence="3">
    <location>
        <position position="221"/>
    </location>
    <ligand>
        <name>a divalent metal cation</name>
        <dbReference type="ChEBI" id="CHEBI:60240"/>
    </ligand>
</feature>
<dbReference type="PRINTS" id="PR01790">
    <property type="entry name" value="SMP30FAMILY"/>
</dbReference>
<dbReference type="InterPro" id="IPR013658">
    <property type="entry name" value="SGL"/>
</dbReference>
<dbReference type="PANTHER" id="PTHR10907">
    <property type="entry name" value="REGUCALCIN"/>
    <property type="match status" value="1"/>
</dbReference>
<dbReference type="EMBL" id="CADCVJ010000165">
    <property type="protein sequence ID" value="CAA9480224.1"/>
    <property type="molecule type" value="Genomic_DNA"/>
</dbReference>
<dbReference type="GO" id="GO:0005509">
    <property type="term" value="F:calcium ion binding"/>
    <property type="evidence" value="ECO:0007669"/>
    <property type="project" value="TreeGrafter"/>
</dbReference>
<dbReference type="Pfam" id="PF08450">
    <property type="entry name" value="SGL"/>
    <property type="match status" value="1"/>
</dbReference>
<protein>
    <recommendedName>
        <fullName evidence="4">SMP-30/Gluconolactonase/LRE-like region domain-containing protein</fullName>
    </recommendedName>
</protein>
<feature type="domain" description="SMP-30/Gluconolactonase/LRE-like region" evidence="4">
    <location>
        <begin position="35"/>
        <end position="280"/>
    </location>
</feature>
<name>A0A6J4RVR7_9ACTN</name>
<feature type="active site" description="Proton donor/acceptor" evidence="2">
    <location>
        <position position="221"/>
    </location>
</feature>
<reference evidence="5" key="1">
    <citation type="submission" date="2020-02" db="EMBL/GenBank/DDBJ databases">
        <authorList>
            <person name="Meier V. D."/>
        </authorList>
    </citation>
    <scope>NUCLEOTIDE SEQUENCE</scope>
    <source>
        <strain evidence="5">AVDCRST_MAG38</strain>
    </source>
</reference>
<dbReference type="InterPro" id="IPR011042">
    <property type="entry name" value="6-blade_b-propeller_TolB-like"/>
</dbReference>
<proteinExistence type="inferred from homology"/>
<feature type="binding site" evidence="3">
    <location>
        <position position="122"/>
    </location>
    <ligand>
        <name>substrate</name>
    </ligand>
</feature>
<feature type="binding site" evidence="3">
    <location>
        <position position="37"/>
    </location>
    <ligand>
        <name>a divalent metal cation</name>
        <dbReference type="ChEBI" id="CHEBI:60240"/>
    </ligand>
</feature>
<evidence type="ECO:0000259" key="4">
    <source>
        <dbReference type="Pfam" id="PF08450"/>
    </source>
</evidence>
<dbReference type="InterPro" id="IPR005511">
    <property type="entry name" value="SMP-30"/>
</dbReference>
<evidence type="ECO:0000313" key="5">
    <source>
        <dbReference type="EMBL" id="CAA9480224.1"/>
    </source>
</evidence>
<comment type="similarity">
    <text evidence="1">Belongs to the SMP-30/CGR1 family.</text>
</comment>
<sequence length="326" mass="34186">MAPARAGGPTHRRGDRHDGAMSLVVSSCVPRRTVLGEGVRWDAARRELLWVDIAEGRLMRQRVGAAGPLEDLGDLALDRPLGAVAPVEGDDGWLAAAGRGFARLGRDGSLAPIAELAPAGHRVNDANVDHAGRAFVGTISEGQETGAGALHRLDRDGRTTQLLDGLTVPNGIDWSPDGTTMYLVESSPGLVWAFPFDAEDGTLGPRRALIEPPPDAGGVPDGLTVDAAGDLWIAFFGAGAVRRHAPDGSLRRVIHLPATQATSCGFGGSALDTLFVATATEGYDEPRREREPLSGTLMRIDGLDATGVPARPFRPVGDWWAGLGAP</sequence>
<keyword evidence="3" id="KW-0862">Zinc</keyword>
<feature type="binding site" evidence="3">
    <location>
        <position position="124"/>
    </location>
    <ligand>
        <name>substrate</name>
    </ligand>
</feature>
<gene>
    <name evidence="5" type="ORF">AVDCRST_MAG38-1971</name>
</gene>
<evidence type="ECO:0000256" key="3">
    <source>
        <dbReference type="PIRSR" id="PIRSR605511-2"/>
    </source>
</evidence>